<proteinExistence type="inferred from homology"/>
<evidence type="ECO:0000256" key="7">
    <source>
        <dbReference type="SAM" id="Phobius"/>
    </source>
</evidence>
<feature type="transmembrane region" description="Helical" evidence="7">
    <location>
        <begin position="219"/>
        <end position="242"/>
    </location>
</feature>
<dbReference type="InterPro" id="IPR049326">
    <property type="entry name" value="Rhodopsin_dom_fungi"/>
</dbReference>
<dbReference type="Pfam" id="PF20684">
    <property type="entry name" value="Fung_rhodopsin"/>
    <property type="match status" value="1"/>
</dbReference>
<dbReference type="AlphaFoldDB" id="A0AAD6WQU1"/>
<comment type="caution">
    <text evidence="9">The sequence shown here is derived from an EMBL/GenBank/DDBJ whole genome shotgun (WGS) entry which is preliminary data.</text>
</comment>
<dbReference type="PANTHER" id="PTHR33048:SF19">
    <property type="entry name" value="MEMBRANE PROTEIN PTH11-LIKE, PUTATIVE (AFU_ORTHOLOGUE AFUA_1G14080)-RELATED"/>
    <property type="match status" value="1"/>
</dbReference>
<organism evidence="9 10">
    <name type="scientific">Mycena alexandri</name>
    <dbReference type="NCBI Taxonomy" id="1745969"/>
    <lineage>
        <taxon>Eukaryota</taxon>
        <taxon>Fungi</taxon>
        <taxon>Dikarya</taxon>
        <taxon>Basidiomycota</taxon>
        <taxon>Agaricomycotina</taxon>
        <taxon>Agaricomycetes</taxon>
        <taxon>Agaricomycetidae</taxon>
        <taxon>Agaricales</taxon>
        <taxon>Marasmiineae</taxon>
        <taxon>Mycenaceae</taxon>
        <taxon>Mycena</taxon>
    </lineage>
</organism>
<comment type="subcellular location">
    <subcellularLocation>
        <location evidence="1">Membrane</location>
        <topology evidence="1">Multi-pass membrane protein</topology>
    </subcellularLocation>
</comment>
<evidence type="ECO:0000256" key="5">
    <source>
        <dbReference type="ARBA" id="ARBA00038359"/>
    </source>
</evidence>
<evidence type="ECO:0000256" key="4">
    <source>
        <dbReference type="ARBA" id="ARBA00023136"/>
    </source>
</evidence>
<name>A0AAD6WQU1_9AGAR</name>
<dbReference type="PANTHER" id="PTHR33048">
    <property type="entry name" value="PTH11-LIKE INTEGRAL MEMBRANE PROTEIN (AFU_ORTHOLOGUE AFUA_5G11245)"/>
    <property type="match status" value="1"/>
</dbReference>
<evidence type="ECO:0000259" key="8">
    <source>
        <dbReference type="Pfam" id="PF20684"/>
    </source>
</evidence>
<feature type="region of interest" description="Disordered" evidence="6">
    <location>
        <begin position="248"/>
        <end position="267"/>
    </location>
</feature>
<keyword evidence="10" id="KW-1185">Reference proteome</keyword>
<comment type="similarity">
    <text evidence="5">Belongs to the SAT4 family.</text>
</comment>
<keyword evidence="3 7" id="KW-1133">Transmembrane helix</keyword>
<evidence type="ECO:0000256" key="1">
    <source>
        <dbReference type="ARBA" id="ARBA00004141"/>
    </source>
</evidence>
<sequence length="330" mass="36904">MPATIEQIRIVLCVLLPLACLVTFFRLFERYRRGKLWWDDFWALICTVCAALFIVVTLLHLEDPGKMKRNEKIAVFYLTGTFFYALVWAVRISILFTIVRLSVGRMRRLLGWLGYAFGGTCAILIAQIFWVCEREPGWKDLPTPQCSLGLSVAIAQLISDVLADIILIAAPMYLFWRLQVRQKLKLRLRAVFATTSISTAVSLYHAYCVLQFGGLPEFLAATIQLSVSLFVANLTVITAVILRLKSGTSESDNIDPSSGGTRSRPRNFGSSALSAVATQADNTPKVNVHIVQTSDRWNESDDEGTRKFGGIDVPDRLELKVLSPEHGFAR</sequence>
<feature type="transmembrane region" description="Helical" evidence="7">
    <location>
        <begin position="188"/>
        <end position="207"/>
    </location>
</feature>
<feature type="transmembrane region" description="Helical" evidence="7">
    <location>
        <begin position="40"/>
        <end position="61"/>
    </location>
</feature>
<keyword evidence="4 7" id="KW-0472">Membrane</keyword>
<dbReference type="GO" id="GO:0016020">
    <property type="term" value="C:membrane"/>
    <property type="evidence" value="ECO:0007669"/>
    <property type="project" value="UniProtKB-SubCell"/>
</dbReference>
<evidence type="ECO:0000313" key="10">
    <source>
        <dbReference type="Proteomes" id="UP001218188"/>
    </source>
</evidence>
<feature type="compositionally biased region" description="Polar residues" evidence="6">
    <location>
        <begin position="248"/>
        <end position="261"/>
    </location>
</feature>
<dbReference type="Proteomes" id="UP001218188">
    <property type="component" value="Unassembled WGS sequence"/>
</dbReference>
<dbReference type="EMBL" id="JARJCM010000397">
    <property type="protein sequence ID" value="KAJ7017544.1"/>
    <property type="molecule type" value="Genomic_DNA"/>
</dbReference>
<accession>A0AAD6WQU1</accession>
<evidence type="ECO:0000256" key="6">
    <source>
        <dbReference type="SAM" id="MobiDB-lite"/>
    </source>
</evidence>
<evidence type="ECO:0000256" key="3">
    <source>
        <dbReference type="ARBA" id="ARBA00022989"/>
    </source>
</evidence>
<feature type="domain" description="Rhodopsin" evidence="8">
    <location>
        <begin position="26"/>
        <end position="223"/>
    </location>
</feature>
<feature type="transmembrane region" description="Helical" evidence="7">
    <location>
        <begin position="150"/>
        <end position="176"/>
    </location>
</feature>
<dbReference type="InterPro" id="IPR052337">
    <property type="entry name" value="SAT4-like"/>
</dbReference>
<evidence type="ECO:0000256" key="2">
    <source>
        <dbReference type="ARBA" id="ARBA00022692"/>
    </source>
</evidence>
<evidence type="ECO:0000313" key="9">
    <source>
        <dbReference type="EMBL" id="KAJ7017544.1"/>
    </source>
</evidence>
<feature type="transmembrane region" description="Helical" evidence="7">
    <location>
        <begin position="109"/>
        <end position="130"/>
    </location>
</feature>
<protein>
    <recommendedName>
        <fullName evidence="8">Rhodopsin domain-containing protein</fullName>
    </recommendedName>
</protein>
<gene>
    <name evidence="9" type="ORF">C8F04DRAFT_1155479</name>
</gene>
<keyword evidence="2 7" id="KW-0812">Transmembrane</keyword>
<feature type="transmembrane region" description="Helical" evidence="7">
    <location>
        <begin position="73"/>
        <end position="97"/>
    </location>
</feature>
<feature type="transmembrane region" description="Helical" evidence="7">
    <location>
        <begin position="6"/>
        <end position="28"/>
    </location>
</feature>
<reference evidence="9" key="1">
    <citation type="submission" date="2023-03" db="EMBL/GenBank/DDBJ databases">
        <title>Massive genome expansion in bonnet fungi (Mycena s.s.) driven by repeated elements and novel gene families across ecological guilds.</title>
        <authorList>
            <consortium name="Lawrence Berkeley National Laboratory"/>
            <person name="Harder C.B."/>
            <person name="Miyauchi S."/>
            <person name="Viragh M."/>
            <person name="Kuo A."/>
            <person name="Thoen E."/>
            <person name="Andreopoulos B."/>
            <person name="Lu D."/>
            <person name="Skrede I."/>
            <person name="Drula E."/>
            <person name="Henrissat B."/>
            <person name="Morin E."/>
            <person name="Kohler A."/>
            <person name="Barry K."/>
            <person name="LaButti K."/>
            <person name="Morin E."/>
            <person name="Salamov A."/>
            <person name="Lipzen A."/>
            <person name="Mereny Z."/>
            <person name="Hegedus B."/>
            <person name="Baldrian P."/>
            <person name="Stursova M."/>
            <person name="Weitz H."/>
            <person name="Taylor A."/>
            <person name="Grigoriev I.V."/>
            <person name="Nagy L.G."/>
            <person name="Martin F."/>
            <person name="Kauserud H."/>
        </authorList>
    </citation>
    <scope>NUCLEOTIDE SEQUENCE</scope>
    <source>
        <strain evidence="9">CBHHK200</strain>
    </source>
</reference>